<evidence type="ECO:0000256" key="2">
    <source>
        <dbReference type="ARBA" id="ARBA00012060"/>
    </source>
</evidence>
<gene>
    <name evidence="5" type="primary">quiB</name>
    <name evidence="5" type="ORF">MAMC_01700</name>
</gene>
<comment type="catalytic activity">
    <reaction evidence="1">
        <text>3-dehydroquinate = 3-dehydroshikimate + H2O</text>
        <dbReference type="Rhea" id="RHEA:21096"/>
        <dbReference type="ChEBI" id="CHEBI:15377"/>
        <dbReference type="ChEBI" id="CHEBI:16630"/>
        <dbReference type="ChEBI" id="CHEBI:32364"/>
        <dbReference type="EC" id="4.2.1.10"/>
    </reaction>
</comment>
<dbReference type="GO" id="GO:0003855">
    <property type="term" value="F:3-dehydroquinate dehydratase activity"/>
    <property type="evidence" value="ECO:0007669"/>
    <property type="project" value="UniProtKB-EC"/>
</dbReference>
<dbReference type="PANTHER" id="PTHR43699:SF1">
    <property type="entry name" value="3-DEHYDROQUINATE DEHYDRATASE"/>
    <property type="match status" value="1"/>
</dbReference>
<evidence type="ECO:0000256" key="4">
    <source>
        <dbReference type="ARBA" id="ARBA00023270"/>
    </source>
</evidence>
<evidence type="ECO:0000256" key="3">
    <source>
        <dbReference type="ARBA" id="ARBA00023239"/>
    </source>
</evidence>
<evidence type="ECO:0000313" key="6">
    <source>
        <dbReference type="Proteomes" id="UP000381693"/>
    </source>
</evidence>
<dbReference type="Pfam" id="PF01487">
    <property type="entry name" value="DHquinase_I"/>
    <property type="match status" value="1"/>
</dbReference>
<reference evidence="5" key="1">
    <citation type="submission" date="2019-09" db="EMBL/GenBank/DDBJ databases">
        <authorList>
            <person name="Cremers G."/>
        </authorList>
    </citation>
    <scope>NUCLEOTIDE SEQUENCE [LARGE SCALE GENOMIC DNA]</scope>
    <source>
        <strain evidence="5">3B</strain>
    </source>
</reference>
<dbReference type="EMBL" id="CABFUZ020000178">
    <property type="protein sequence ID" value="VVM07571.1"/>
    <property type="molecule type" value="Genomic_DNA"/>
</dbReference>
<dbReference type="InterPro" id="IPR050146">
    <property type="entry name" value="Type-I_3-dehydroquinase"/>
</dbReference>
<keyword evidence="6" id="KW-1185">Reference proteome</keyword>
<protein>
    <recommendedName>
        <fullName evidence="2">3-dehydroquinate dehydratase</fullName>
        <ecNumber evidence="2">4.2.1.10</ecNumber>
    </recommendedName>
</protein>
<organism evidence="5 6">
    <name type="scientific">Methylacidimicrobium cyclopophantes</name>
    <dbReference type="NCBI Taxonomy" id="1041766"/>
    <lineage>
        <taxon>Bacteria</taxon>
        <taxon>Pseudomonadati</taxon>
        <taxon>Verrucomicrobiota</taxon>
        <taxon>Methylacidimicrobium</taxon>
    </lineage>
</organism>
<keyword evidence="3 5" id="KW-0456">Lyase</keyword>
<keyword evidence="4" id="KW-0704">Schiff base</keyword>
<dbReference type="GO" id="GO:0046279">
    <property type="term" value="P:3,4-dihydroxybenzoate biosynthetic process"/>
    <property type="evidence" value="ECO:0007669"/>
    <property type="project" value="TreeGrafter"/>
</dbReference>
<evidence type="ECO:0000256" key="1">
    <source>
        <dbReference type="ARBA" id="ARBA00001864"/>
    </source>
</evidence>
<dbReference type="SUPFAM" id="SSF51569">
    <property type="entry name" value="Aldolase"/>
    <property type="match status" value="1"/>
</dbReference>
<dbReference type="AlphaFoldDB" id="A0A5E6MDN6"/>
<dbReference type="EC" id="4.2.1.10" evidence="2"/>
<dbReference type="Gene3D" id="3.20.20.70">
    <property type="entry name" value="Aldolase class I"/>
    <property type="match status" value="1"/>
</dbReference>
<evidence type="ECO:0000313" key="5">
    <source>
        <dbReference type="EMBL" id="VVM07571.1"/>
    </source>
</evidence>
<name>A0A5E6MDN6_9BACT</name>
<dbReference type="CDD" id="cd00502">
    <property type="entry name" value="DHQase_I"/>
    <property type="match status" value="1"/>
</dbReference>
<accession>A0A5E6MDN6</accession>
<dbReference type="InterPro" id="IPR013785">
    <property type="entry name" value="Aldolase_TIM"/>
</dbReference>
<sequence>MLVEGWLLPTGRATTQSMETTLQPQEGSLEGWLQGPWVVGTVTTARGLAFLKAGTTSARLVEIRLDSLLEGGVPLSVVQAGLAERIRPALLTLRLPEEGGRRRWAEGERGKLLDELFPLIDGLDMEYRSLSELREWWERARSGKKWRILSVHWLEGSPGGDRILDQCSSMEREAPDWAKIALRLREPEDLRSLVRVLLERRSQAWALMGVGPWAGLSRIVLSALGSELVYGYLDEPGAPGQPSVEELSDGLRRVGLAVSSEGRMMRAPRP</sequence>
<dbReference type="InterPro" id="IPR001381">
    <property type="entry name" value="DHquinase_I"/>
</dbReference>
<dbReference type="Proteomes" id="UP000381693">
    <property type="component" value="Unassembled WGS sequence"/>
</dbReference>
<comment type="caution">
    <text evidence="5">The sequence shown here is derived from an EMBL/GenBank/DDBJ whole genome shotgun (WGS) entry which is preliminary data.</text>
</comment>
<dbReference type="PANTHER" id="PTHR43699">
    <property type="entry name" value="3-DEHYDROQUINATE DEHYDRATASE"/>
    <property type="match status" value="1"/>
</dbReference>
<proteinExistence type="predicted"/>